<dbReference type="Proteomes" id="UP001049176">
    <property type="component" value="Chromosome 11"/>
</dbReference>
<name>A0A9P7RMF9_9AGAR</name>
<protein>
    <submittedName>
        <fullName evidence="1">Uncharacterized protein</fullName>
    </submittedName>
</protein>
<reference evidence="1" key="1">
    <citation type="journal article" date="2021" name="Genome Biol. Evol.">
        <title>The assembled and annotated genome of the fairy-ring fungus Marasmius oreades.</title>
        <authorList>
            <person name="Hiltunen M."/>
            <person name="Ament-Velasquez S.L."/>
            <person name="Johannesson H."/>
        </authorList>
    </citation>
    <scope>NUCLEOTIDE SEQUENCE</scope>
    <source>
        <strain evidence="1">03SP1</strain>
    </source>
</reference>
<proteinExistence type="predicted"/>
<evidence type="ECO:0000313" key="2">
    <source>
        <dbReference type="Proteomes" id="UP001049176"/>
    </source>
</evidence>
<gene>
    <name evidence="1" type="ORF">E1B28_003363</name>
</gene>
<dbReference type="GeneID" id="66072439"/>
<dbReference type="RefSeq" id="XP_043002296.1">
    <property type="nucleotide sequence ID" value="XM_043160340.1"/>
</dbReference>
<sequence>MAFRHKEKRKEKRQLEAQEKLKKEARKCLTRKEKSKKSVREVKKVVSEVVITTSDTGIVQTPSYASGILSKSRGTFTRFTDRIRTSPRLFAEDLYYTYVDADTDTDNATSRLSLIQIQQEFLSECVTSLKDDWNSLYQTVGACRELEDIKMMKAEVSLTLSYIDELEFFAALGYSELRRAYKAKELWLQT</sequence>
<dbReference type="AlphaFoldDB" id="A0A9P7RMF9"/>
<dbReference type="KEGG" id="more:E1B28_003363"/>
<keyword evidence="2" id="KW-1185">Reference proteome</keyword>
<comment type="caution">
    <text evidence="1">The sequence shown here is derived from an EMBL/GenBank/DDBJ whole genome shotgun (WGS) entry which is preliminary data.</text>
</comment>
<dbReference type="EMBL" id="CM032191">
    <property type="protein sequence ID" value="KAG7085825.1"/>
    <property type="molecule type" value="Genomic_DNA"/>
</dbReference>
<accession>A0A9P7RMF9</accession>
<evidence type="ECO:0000313" key="1">
    <source>
        <dbReference type="EMBL" id="KAG7085825.1"/>
    </source>
</evidence>
<organism evidence="1 2">
    <name type="scientific">Marasmius oreades</name>
    <name type="common">fairy-ring Marasmius</name>
    <dbReference type="NCBI Taxonomy" id="181124"/>
    <lineage>
        <taxon>Eukaryota</taxon>
        <taxon>Fungi</taxon>
        <taxon>Dikarya</taxon>
        <taxon>Basidiomycota</taxon>
        <taxon>Agaricomycotina</taxon>
        <taxon>Agaricomycetes</taxon>
        <taxon>Agaricomycetidae</taxon>
        <taxon>Agaricales</taxon>
        <taxon>Marasmiineae</taxon>
        <taxon>Marasmiaceae</taxon>
        <taxon>Marasmius</taxon>
    </lineage>
</organism>